<comment type="caution">
    <text evidence="2">The sequence shown here is derived from an EMBL/GenBank/DDBJ whole genome shotgun (WGS) entry which is preliminary data.</text>
</comment>
<evidence type="ECO:0000313" key="3">
    <source>
        <dbReference type="Proteomes" id="UP001321749"/>
    </source>
</evidence>
<organism evidence="2 3">
    <name type="scientific">Cladorrhinum samala</name>
    <dbReference type="NCBI Taxonomy" id="585594"/>
    <lineage>
        <taxon>Eukaryota</taxon>
        <taxon>Fungi</taxon>
        <taxon>Dikarya</taxon>
        <taxon>Ascomycota</taxon>
        <taxon>Pezizomycotina</taxon>
        <taxon>Sordariomycetes</taxon>
        <taxon>Sordariomycetidae</taxon>
        <taxon>Sordariales</taxon>
        <taxon>Podosporaceae</taxon>
        <taxon>Cladorrhinum</taxon>
    </lineage>
</organism>
<dbReference type="AlphaFoldDB" id="A0AAV9HD08"/>
<feature type="compositionally biased region" description="Acidic residues" evidence="1">
    <location>
        <begin position="392"/>
        <end position="404"/>
    </location>
</feature>
<reference evidence="2" key="2">
    <citation type="submission" date="2023-06" db="EMBL/GenBank/DDBJ databases">
        <authorList>
            <consortium name="Lawrence Berkeley National Laboratory"/>
            <person name="Mondo S.J."/>
            <person name="Hensen N."/>
            <person name="Bonometti L."/>
            <person name="Westerberg I."/>
            <person name="Brannstrom I.O."/>
            <person name="Guillou S."/>
            <person name="Cros-Aarteil S."/>
            <person name="Calhoun S."/>
            <person name="Haridas S."/>
            <person name="Kuo A."/>
            <person name="Pangilinan J."/>
            <person name="Riley R."/>
            <person name="Labutti K."/>
            <person name="Andreopoulos B."/>
            <person name="Lipzen A."/>
            <person name="Chen C."/>
            <person name="Yanf M."/>
            <person name="Daum C."/>
            <person name="Ng V."/>
            <person name="Clum A."/>
            <person name="Steindorff A."/>
            <person name="Ohm R."/>
            <person name="Martin F."/>
            <person name="Silar P."/>
            <person name="Natvig D."/>
            <person name="Lalanne C."/>
            <person name="Gautier V."/>
            <person name="Ament-Velasquez S.L."/>
            <person name="Kruys A."/>
            <person name="Hutchinson M.I."/>
            <person name="Powell A.J."/>
            <person name="Barry K."/>
            <person name="Miller A.N."/>
            <person name="Grigoriev I.V."/>
            <person name="Debuchy R."/>
            <person name="Gladieux P."/>
            <person name="Thoren M.H."/>
            <person name="Johannesson H."/>
        </authorList>
    </citation>
    <scope>NUCLEOTIDE SEQUENCE</scope>
    <source>
        <strain evidence="2">PSN324</strain>
    </source>
</reference>
<feature type="region of interest" description="Disordered" evidence="1">
    <location>
        <begin position="381"/>
        <end position="404"/>
    </location>
</feature>
<reference evidence="2" key="1">
    <citation type="journal article" date="2023" name="Mol. Phylogenet. Evol.">
        <title>Genome-scale phylogeny and comparative genomics of the fungal order Sordariales.</title>
        <authorList>
            <person name="Hensen N."/>
            <person name="Bonometti L."/>
            <person name="Westerberg I."/>
            <person name="Brannstrom I.O."/>
            <person name="Guillou S."/>
            <person name="Cros-Aarteil S."/>
            <person name="Calhoun S."/>
            <person name="Haridas S."/>
            <person name="Kuo A."/>
            <person name="Mondo S."/>
            <person name="Pangilinan J."/>
            <person name="Riley R."/>
            <person name="LaButti K."/>
            <person name="Andreopoulos B."/>
            <person name="Lipzen A."/>
            <person name="Chen C."/>
            <person name="Yan M."/>
            <person name="Daum C."/>
            <person name="Ng V."/>
            <person name="Clum A."/>
            <person name="Steindorff A."/>
            <person name="Ohm R.A."/>
            <person name="Martin F."/>
            <person name="Silar P."/>
            <person name="Natvig D.O."/>
            <person name="Lalanne C."/>
            <person name="Gautier V."/>
            <person name="Ament-Velasquez S.L."/>
            <person name="Kruys A."/>
            <person name="Hutchinson M.I."/>
            <person name="Powell A.J."/>
            <person name="Barry K."/>
            <person name="Miller A.N."/>
            <person name="Grigoriev I.V."/>
            <person name="Debuchy R."/>
            <person name="Gladieux P."/>
            <person name="Hiltunen Thoren M."/>
            <person name="Johannesson H."/>
        </authorList>
    </citation>
    <scope>NUCLEOTIDE SEQUENCE</scope>
    <source>
        <strain evidence="2">PSN324</strain>
    </source>
</reference>
<accession>A0AAV9HD08</accession>
<feature type="compositionally biased region" description="Basic and acidic residues" evidence="1">
    <location>
        <begin position="381"/>
        <end position="391"/>
    </location>
</feature>
<proteinExistence type="predicted"/>
<name>A0AAV9HD08_9PEZI</name>
<dbReference type="EMBL" id="MU865060">
    <property type="protein sequence ID" value="KAK4458696.1"/>
    <property type="molecule type" value="Genomic_DNA"/>
</dbReference>
<gene>
    <name evidence="2" type="ORF">QBC42DRAFT_276242</name>
</gene>
<dbReference type="CDD" id="cd09917">
    <property type="entry name" value="F-box_SF"/>
    <property type="match status" value="1"/>
</dbReference>
<sequence>MSSRQLNSPPLPSPPPASSLTNPSLSISQNNGSDLIRPPPTTKMSKTPHLPSEIWLIILDFLPPSFFQQDIRRLALSKRWYSLAFPSFYPRIEYTPRVISRLVNRKTKSLDKSRALLKKSLRSVNIVLSGIPPTPSNPDDPNIVFNTTGNLPRFCSMLVEFQELRSLRFVANHPNQEWRGDPYQMDYLPLRSIEPYLSSLLAANTLTSMDIDLCGTAIVDGHVSVHFCGFVSPLLGKLTKLTLRLRSICREALRPTGEKVPLKELSVKLYLGRVSEVNPKLNCARLCNDRGWRAWSDPVDEVRTAMLKLVDKMESPSKVEMVHLNPRLGEVHRWDALGGDEGKCVRDESEGKMGEFTDLWAGKEIQWGGEGGGCFKEENWEREGEDMRYGEDSDSELVDTDDGL</sequence>
<protein>
    <recommendedName>
        <fullName evidence="4">F-box domain-containing protein</fullName>
    </recommendedName>
</protein>
<evidence type="ECO:0000313" key="2">
    <source>
        <dbReference type="EMBL" id="KAK4458696.1"/>
    </source>
</evidence>
<dbReference type="Proteomes" id="UP001321749">
    <property type="component" value="Unassembled WGS sequence"/>
</dbReference>
<feature type="region of interest" description="Disordered" evidence="1">
    <location>
        <begin position="1"/>
        <end position="47"/>
    </location>
</feature>
<keyword evidence="3" id="KW-1185">Reference proteome</keyword>
<evidence type="ECO:0000256" key="1">
    <source>
        <dbReference type="SAM" id="MobiDB-lite"/>
    </source>
</evidence>
<evidence type="ECO:0008006" key="4">
    <source>
        <dbReference type="Google" id="ProtNLM"/>
    </source>
</evidence>